<keyword evidence="13" id="KW-1185">Reference proteome</keyword>
<evidence type="ECO:0000313" key="12">
    <source>
        <dbReference type="EMBL" id="WNG52315.1"/>
    </source>
</evidence>
<evidence type="ECO:0000256" key="3">
    <source>
        <dbReference type="ARBA" id="ARBA00011738"/>
    </source>
</evidence>
<dbReference type="InterPro" id="IPR043135">
    <property type="entry name" value="Fur_C"/>
</dbReference>
<dbReference type="InterPro" id="IPR036390">
    <property type="entry name" value="WH_DNA-bd_sf"/>
</dbReference>
<dbReference type="EMBL" id="CP043494">
    <property type="protein sequence ID" value="WNG52315.1"/>
    <property type="molecule type" value="Genomic_DNA"/>
</dbReference>
<dbReference type="SUPFAM" id="SSF46785">
    <property type="entry name" value="Winged helix' DNA-binding domain"/>
    <property type="match status" value="1"/>
</dbReference>
<evidence type="ECO:0000256" key="8">
    <source>
        <dbReference type="ARBA" id="ARBA00022833"/>
    </source>
</evidence>
<keyword evidence="10" id="KW-0238">DNA-binding</keyword>
<evidence type="ECO:0000256" key="9">
    <source>
        <dbReference type="ARBA" id="ARBA00023015"/>
    </source>
</evidence>
<comment type="similarity">
    <text evidence="2">Belongs to the Fur family.</text>
</comment>
<evidence type="ECO:0000256" key="4">
    <source>
        <dbReference type="ARBA" id="ARBA00020910"/>
    </source>
</evidence>
<sequence>MGEDVISRAVEAFRVALRAKSQNMSSVREAIVRAALTYDGHFSVEDLVQVLHSRGVAGAHMATIYRAVPLLLEARIIQPALVSRGERQLYEAAFEQEHHDHLVCSVCGKVVEFQSEALEALQREIAERYGFELDEHVMELSGRCSSCSAKRRKLGAH</sequence>
<dbReference type="Gene3D" id="1.10.10.10">
    <property type="entry name" value="Winged helix-like DNA-binding domain superfamily/Winged helix DNA-binding domain"/>
    <property type="match status" value="1"/>
</dbReference>
<keyword evidence="5" id="KW-0963">Cytoplasm</keyword>
<dbReference type="Gene3D" id="3.30.1490.190">
    <property type="match status" value="1"/>
</dbReference>
<evidence type="ECO:0000256" key="2">
    <source>
        <dbReference type="ARBA" id="ARBA00007957"/>
    </source>
</evidence>
<keyword evidence="9" id="KW-0805">Transcription regulation</keyword>
<dbReference type="Pfam" id="PF01475">
    <property type="entry name" value="FUR"/>
    <property type="match status" value="1"/>
</dbReference>
<protein>
    <recommendedName>
        <fullName evidence="4">Ferric uptake regulation protein</fullName>
    </recommendedName>
</protein>
<dbReference type="CDD" id="cd07153">
    <property type="entry name" value="Fur_like"/>
    <property type="match status" value="1"/>
</dbReference>
<keyword evidence="6" id="KW-0678">Repressor</keyword>
<comment type="subcellular location">
    <subcellularLocation>
        <location evidence="1">Cytoplasm</location>
    </subcellularLocation>
</comment>
<gene>
    <name evidence="12" type="ORF">F0U60_10395</name>
</gene>
<dbReference type="RefSeq" id="WP_395825160.1">
    <property type="nucleotide sequence ID" value="NZ_CP043494.1"/>
</dbReference>
<organism evidence="12 13">
    <name type="scientific">Archangium minus</name>
    <dbReference type="NCBI Taxonomy" id="83450"/>
    <lineage>
        <taxon>Bacteria</taxon>
        <taxon>Pseudomonadati</taxon>
        <taxon>Myxococcota</taxon>
        <taxon>Myxococcia</taxon>
        <taxon>Myxococcales</taxon>
        <taxon>Cystobacterineae</taxon>
        <taxon>Archangiaceae</taxon>
        <taxon>Archangium</taxon>
    </lineage>
</organism>
<comment type="subunit">
    <text evidence="3">Homodimer.</text>
</comment>
<accession>A0ABY9XA92</accession>
<evidence type="ECO:0000256" key="6">
    <source>
        <dbReference type="ARBA" id="ARBA00022491"/>
    </source>
</evidence>
<evidence type="ECO:0000256" key="1">
    <source>
        <dbReference type="ARBA" id="ARBA00004496"/>
    </source>
</evidence>
<evidence type="ECO:0000256" key="10">
    <source>
        <dbReference type="ARBA" id="ARBA00023125"/>
    </source>
</evidence>
<dbReference type="Proteomes" id="UP001611383">
    <property type="component" value="Chromosome"/>
</dbReference>
<dbReference type="PANTHER" id="PTHR33202:SF2">
    <property type="entry name" value="FERRIC UPTAKE REGULATION PROTEIN"/>
    <property type="match status" value="1"/>
</dbReference>
<dbReference type="InterPro" id="IPR002481">
    <property type="entry name" value="FUR"/>
</dbReference>
<reference evidence="12 13" key="1">
    <citation type="submission" date="2019-08" db="EMBL/GenBank/DDBJ databases">
        <title>Archangium and Cystobacter genomes.</title>
        <authorList>
            <person name="Chen I.-C.K."/>
            <person name="Wielgoss S."/>
        </authorList>
    </citation>
    <scope>NUCLEOTIDE SEQUENCE [LARGE SCALE GENOMIC DNA]</scope>
    <source>
        <strain evidence="12 13">Cbm 6</strain>
    </source>
</reference>
<keyword evidence="7" id="KW-0479">Metal-binding</keyword>
<keyword evidence="11" id="KW-0804">Transcription</keyword>
<evidence type="ECO:0000313" key="13">
    <source>
        <dbReference type="Proteomes" id="UP001611383"/>
    </source>
</evidence>
<evidence type="ECO:0000256" key="11">
    <source>
        <dbReference type="ARBA" id="ARBA00023163"/>
    </source>
</evidence>
<dbReference type="PANTHER" id="PTHR33202">
    <property type="entry name" value="ZINC UPTAKE REGULATION PROTEIN"/>
    <property type="match status" value="1"/>
</dbReference>
<evidence type="ECO:0000256" key="5">
    <source>
        <dbReference type="ARBA" id="ARBA00022490"/>
    </source>
</evidence>
<dbReference type="InterPro" id="IPR036388">
    <property type="entry name" value="WH-like_DNA-bd_sf"/>
</dbReference>
<name>A0ABY9XA92_9BACT</name>
<keyword evidence="8" id="KW-0862">Zinc</keyword>
<proteinExistence type="inferred from homology"/>
<evidence type="ECO:0000256" key="7">
    <source>
        <dbReference type="ARBA" id="ARBA00022723"/>
    </source>
</evidence>